<dbReference type="Proteomes" id="UP000041254">
    <property type="component" value="Unassembled WGS sequence"/>
</dbReference>
<feature type="region of interest" description="Disordered" evidence="1">
    <location>
        <begin position="1"/>
        <end position="51"/>
    </location>
</feature>
<feature type="region of interest" description="Disordered" evidence="1">
    <location>
        <begin position="87"/>
        <end position="106"/>
    </location>
</feature>
<feature type="compositionally biased region" description="Polar residues" evidence="1">
    <location>
        <begin position="14"/>
        <end position="35"/>
    </location>
</feature>
<evidence type="ECO:0000313" key="2">
    <source>
        <dbReference type="EMBL" id="CEM08616.1"/>
    </source>
</evidence>
<dbReference type="VEuPathDB" id="CryptoDB:Vbra_14665"/>
<reference evidence="2 3" key="1">
    <citation type="submission" date="2014-11" db="EMBL/GenBank/DDBJ databases">
        <authorList>
            <person name="Zhu J."/>
            <person name="Qi W."/>
            <person name="Song R."/>
        </authorList>
    </citation>
    <scope>NUCLEOTIDE SEQUENCE [LARGE SCALE GENOMIC DNA]</scope>
</reference>
<gene>
    <name evidence="2" type="ORF">Vbra_14665</name>
</gene>
<evidence type="ECO:0000256" key="1">
    <source>
        <dbReference type="SAM" id="MobiDB-lite"/>
    </source>
</evidence>
<organism evidence="2 3">
    <name type="scientific">Vitrella brassicaformis (strain CCMP3155)</name>
    <dbReference type="NCBI Taxonomy" id="1169540"/>
    <lineage>
        <taxon>Eukaryota</taxon>
        <taxon>Sar</taxon>
        <taxon>Alveolata</taxon>
        <taxon>Colpodellida</taxon>
        <taxon>Vitrellaceae</taxon>
        <taxon>Vitrella</taxon>
    </lineage>
</organism>
<feature type="compositionally biased region" description="Basic and acidic residues" evidence="1">
    <location>
        <begin position="93"/>
        <end position="106"/>
    </location>
</feature>
<accession>A0A0G4F8U2</accession>
<dbReference type="EMBL" id="CDMY01000385">
    <property type="protein sequence ID" value="CEM08616.1"/>
    <property type="molecule type" value="Genomic_DNA"/>
</dbReference>
<evidence type="ECO:0000313" key="3">
    <source>
        <dbReference type="Proteomes" id="UP000041254"/>
    </source>
</evidence>
<name>A0A0G4F8U2_VITBC</name>
<dbReference type="InParanoid" id="A0A0G4F8U2"/>
<keyword evidence="3" id="KW-1185">Reference proteome</keyword>
<sequence>MPPRTRLLLPLAEGSSSQDPSSTDALDLSPTSTASPDGEERGGWADDDSTSAAGAAAAADVAARDQFFGFVRAARMELDAADVCAAQGRGTKRQRESEEHLAGWLD</sequence>
<protein>
    <submittedName>
        <fullName evidence="2">Uncharacterized protein</fullName>
    </submittedName>
</protein>
<proteinExistence type="predicted"/>
<dbReference type="AlphaFoldDB" id="A0A0G4F8U2"/>